<dbReference type="PANTHER" id="PTHR30011">
    <property type="entry name" value="ALKANESULFONATE MONOOXYGENASE-RELATED"/>
    <property type="match status" value="1"/>
</dbReference>
<dbReference type="InterPro" id="IPR016215">
    <property type="entry name" value="NTA_MOA"/>
</dbReference>
<gene>
    <name evidence="7" type="ORF">SLS60_004766</name>
</gene>
<evidence type="ECO:0000256" key="5">
    <source>
        <dbReference type="ARBA" id="ARBA00033748"/>
    </source>
</evidence>
<organism evidence="7 8">
    <name type="scientific">Paraconiothyrium brasiliense</name>
    <dbReference type="NCBI Taxonomy" id="300254"/>
    <lineage>
        <taxon>Eukaryota</taxon>
        <taxon>Fungi</taxon>
        <taxon>Dikarya</taxon>
        <taxon>Ascomycota</taxon>
        <taxon>Pezizomycotina</taxon>
        <taxon>Dothideomycetes</taxon>
        <taxon>Pleosporomycetidae</taxon>
        <taxon>Pleosporales</taxon>
        <taxon>Massarineae</taxon>
        <taxon>Didymosphaeriaceae</taxon>
        <taxon>Paraconiothyrium</taxon>
    </lineage>
</organism>
<dbReference type="Gene3D" id="3.20.20.30">
    <property type="entry name" value="Luciferase-like domain"/>
    <property type="match status" value="1"/>
</dbReference>
<keyword evidence="4" id="KW-0503">Monooxygenase</keyword>
<keyword evidence="3" id="KW-0560">Oxidoreductase</keyword>
<reference evidence="7 8" key="1">
    <citation type="submission" date="2024-02" db="EMBL/GenBank/DDBJ databases">
        <title>De novo assembly and annotation of 12 fungi associated with fruit tree decline syndrome in Ontario, Canada.</title>
        <authorList>
            <person name="Sulman M."/>
            <person name="Ellouze W."/>
            <person name="Ilyukhin E."/>
        </authorList>
    </citation>
    <scope>NUCLEOTIDE SEQUENCE [LARGE SCALE GENOMIC DNA]</scope>
    <source>
        <strain evidence="7 8">M42-189</strain>
    </source>
</reference>
<evidence type="ECO:0000313" key="8">
    <source>
        <dbReference type="Proteomes" id="UP001521785"/>
    </source>
</evidence>
<feature type="domain" description="Luciferase-like" evidence="6">
    <location>
        <begin position="27"/>
        <end position="149"/>
    </location>
</feature>
<dbReference type="Pfam" id="PF00296">
    <property type="entry name" value="Bac_luciferase"/>
    <property type="match status" value="2"/>
</dbReference>
<dbReference type="InterPro" id="IPR036661">
    <property type="entry name" value="Luciferase-like_sf"/>
</dbReference>
<keyword evidence="1" id="KW-0285">Flavoprotein</keyword>
<dbReference type="NCBIfam" id="TIGR03860">
    <property type="entry name" value="FMN_nitrolo"/>
    <property type="match status" value="1"/>
</dbReference>
<dbReference type="InterPro" id="IPR051260">
    <property type="entry name" value="Diverse_substr_monoxygenases"/>
</dbReference>
<evidence type="ECO:0000259" key="6">
    <source>
        <dbReference type="Pfam" id="PF00296"/>
    </source>
</evidence>
<evidence type="ECO:0000256" key="2">
    <source>
        <dbReference type="ARBA" id="ARBA00022643"/>
    </source>
</evidence>
<keyword evidence="2" id="KW-0288">FMN</keyword>
<evidence type="ECO:0000256" key="3">
    <source>
        <dbReference type="ARBA" id="ARBA00023002"/>
    </source>
</evidence>
<protein>
    <recommendedName>
        <fullName evidence="6">Luciferase-like domain-containing protein</fullName>
    </recommendedName>
</protein>
<dbReference type="Proteomes" id="UP001521785">
    <property type="component" value="Unassembled WGS sequence"/>
</dbReference>
<dbReference type="SUPFAM" id="SSF51679">
    <property type="entry name" value="Bacterial luciferase-like"/>
    <property type="match status" value="1"/>
</dbReference>
<evidence type="ECO:0000256" key="1">
    <source>
        <dbReference type="ARBA" id="ARBA00022630"/>
    </source>
</evidence>
<proteinExistence type="inferred from homology"/>
<comment type="caution">
    <text evidence="7">The sequence shown here is derived from an EMBL/GenBank/DDBJ whole genome shotgun (WGS) entry which is preliminary data.</text>
</comment>
<keyword evidence="8" id="KW-1185">Reference proteome</keyword>
<dbReference type="EMBL" id="JAKJXO020000005">
    <property type="protein sequence ID" value="KAL1605222.1"/>
    <property type="molecule type" value="Genomic_DNA"/>
</dbReference>
<dbReference type="PANTHER" id="PTHR30011:SF16">
    <property type="entry name" value="C2H2 FINGER DOMAIN TRANSCRIPTION FACTOR (EUROFUNG)-RELATED"/>
    <property type="match status" value="1"/>
</dbReference>
<evidence type="ECO:0000313" key="7">
    <source>
        <dbReference type="EMBL" id="KAL1605222.1"/>
    </source>
</evidence>
<dbReference type="InterPro" id="IPR011251">
    <property type="entry name" value="Luciferase-like_dom"/>
</dbReference>
<evidence type="ECO:0000256" key="4">
    <source>
        <dbReference type="ARBA" id="ARBA00023033"/>
    </source>
</evidence>
<dbReference type="PIRSF" id="PIRSF000337">
    <property type="entry name" value="NTA_MOA"/>
    <property type="match status" value="1"/>
</dbReference>
<sequence length="498" mass="55440">MAPKEQFILNAFVEMCSGHQSPGLWRHPDDHSHEFGNVQHWVELAKLLEEAKFHGIFIADVLGGYDVYNGSLEPAIISGAQWPVNEPLVVISAMAAATKSIGFGVTCSTTYEQPYHLARRLSTVDHLSNGRLGWNIVTSYLDSAAKNMGFKEQLAVRLSFRHWAFVLLTSYSTMNDMLKQKSTQYRASKYVKVMYKLFESSWRDDAVVLDRSKGVYTVPDRVREINHQGKYFSVPGPHICQPSPQRTPLILQAGASKAGKAFAAQNAEAIFVSAHAPEVCKKNIAEMRDLAKTEFGRDPRSIKVLALVTPILGRTEEEAQAKLADYRKYASLEGALALFCGWTGIDLGKYGDDEELRQVESNAVRSTVEGYARFSPGTSKWTKHTVAEHVSIGGNGPIFVGTPVQVANSFQIWHDEAGVDGFNIAYALFPQSFKDVIELLLPELRARGLFWDEYALPGGTYRENFYQKKGQTGPLDEHVASTYRWKAGVDAKDHSIPN</sequence>
<feature type="domain" description="Luciferase-like" evidence="6">
    <location>
        <begin position="223"/>
        <end position="414"/>
    </location>
</feature>
<comment type="similarity">
    <text evidence="5">Belongs to the NtaA/SnaA/DszA monooxygenase family.</text>
</comment>
<accession>A0ABR3RLE8</accession>
<name>A0ABR3RLE8_9PLEO</name>